<evidence type="ECO:0000256" key="1">
    <source>
        <dbReference type="SAM" id="SignalP"/>
    </source>
</evidence>
<keyword evidence="1" id="KW-0732">Signal</keyword>
<feature type="signal peptide" evidence="1">
    <location>
        <begin position="1"/>
        <end position="25"/>
    </location>
</feature>
<sequence>MSLRNQVTAVFLLMVLLAGYGKSMAAEKVAAGKALEKTTLHWAEKGRTADATVSEGPAIDGKRSVHYHVEYAGSAQCRAVFDGNARFHSDTDEAGDSSEALPNGDWAAINQFRDMGPNGLVVLTLDVDAAHPRFIDFSLEHPSNPAQPCVPVEGVQFMTFADQTATVPAADVKKGAKRPAVYTNVRYDFSIRYPADLLVKGRESDNGDGVQFSARSGHGDVAVWARYNASGETPAQLLRFEQSVQCAGEEASYEVSKRNLIAFSCRTPKGEIVYQKMLIHGDTLVAVHFSYPAGEQSFWSPVITDMTGSLQVR</sequence>
<evidence type="ECO:0000313" key="3">
    <source>
        <dbReference type="Proteomes" id="UP001185254"/>
    </source>
</evidence>
<feature type="chain" id="PRO_5046589097" description="DUF1849 domain-containing protein" evidence="1">
    <location>
        <begin position="26"/>
        <end position="313"/>
    </location>
</feature>
<reference evidence="2 3" key="1">
    <citation type="submission" date="2023-07" db="EMBL/GenBank/DDBJ databases">
        <title>Sorghum-associated microbial communities from plants grown in Nebraska, USA.</title>
        <authorList>
            <person name="Schachtman D."/>
        </authorList>
    </citation>
    <scope>NUCLEOTIDE SEQUENCE [LARGE SCALE GENOMIC DNA]</scope>
    <source>
        <strain evidence="2 3">DS1039</strain>
    </source>
</reference>
<protein>
    <recommendedName>
        <fullName evidence="4">DUF1849 domain-containing protein</fullName>
    </recommendedName>
</protein>
<keyword evidence="3" id="KW-1185">Reference proteome</keyword>
<proteinExistence type="predicted"/>
<gene>
    <name evidence="2" type="ORF">J2776_005865</name>
</gene>
<organism evidence="2 3">
    <name type="scientific">Paraburkholderia caledonica</name>
    <dbReference type="NCBI Taxonomy" id="134536"/>
    <lineage>
        <taxon>Bacteria</taxon>
        <taxon>Pseudomonadati</taxon>
        <taxon>Pseudomonadota</taxon>
        <taxon>Betaproteobacteria</taxon>
        <taxon>Burkholderiales</taxon>
        <taxon>Burkholderiaceae</taxon>
        <taxon>Paraburkholderia</taxon>
    </lineage>
</organism>
<dbReference type="EMBL" id="JAVDQN010000007">
    <property type="protein sequence ID" value="MDR6379141.1"/>
    <property type="molecule type" value="Genomic_DNA"/>
</dbReference>
<comment type="caution">
    <text evidence="2">The sequence shown here is derived from an EMBL/GenBank/DDBJ whole genome shotgun (WGS) entry which is preliminary data.</text>
</comment>
<name>A0ABU1L7D8_9BURK</name>
<accession>A0ABU1L7D8</accession>
<dbReference type="Proteomes" id="UP001185254">
    <property type="component" value="Unassembled WGS sequence"/>
</dbReference>
<dbReference type="RefSeq" id="WP_310071326.1">
    <property type="nucleotide sequence ID" value="NZ_JAVDQN010000007.1"/>
</dbReference>
<evidence type="ECO:0008006" key="4">
    <source>
        <dbReference type="Google" id="ProtNLM"/>
    </source>
</evidence>
<evidence type="ECO:0000313" key="2">
    <source>
        <dbReference type="EMBL" id="MDR6379141.1"/>
    </source>
</evidence>